<gene>
    <name evidence="2" type="ORF">S01H4_38099</name>
</gene>
<dbReference type="GO" id="GO:0015074">
    <property type="term" value="P:DNA integration"/>
    <property type="evidence" value="ECO:0007669"/>
    <property type="project" value="InterPro"/>
</dbReference>
<dbReference type="GO" id="GO:0003676">
    <property type="term" value="F:nucleic acid binding"/>
    <property type="evidence" value="ECO:0007669"/>
    <property type="project" value="InterPro"/>
</dbReference>
<accession>X1D818</accession>
<protein>
    <recommendedName>
        <fullName evidence="1">Integrase catalytic domain-containing protein</fullName>
    </recommendedName>
</protein>
<dbReference type="PROSITE" id="PS50994">
    <property type="entry name" value="INTEGRASE"/>
    <property type="match status" value="1"/>
</dbReference>
<dbReference type="InterPro" id="IPR036397">
    <property type="entry name" value="RNaseH_sf"/>
</dbReference>
<feature type="domain" description="Integrase catalytic" evidence="1">
    <location>
        <begin position="1"/>
        <end position="149"/>
    </location>
</feature>
<sequence>VYFLSMVLSRSRQKFVCFSDSPFTTLSAIDAHEKCFEYFEGIPEQLVYDQDKLLLISENYGELILTEQFRQYAGERGFKLHFCRKSDPESKGKVENVIKYIKYNLLRGRIYINVDTLNGQSIAWLNRTANAKIHSTTKKIPQKEWETEKQYLKPINKLFIPEQTLKVYTVRKDNTIWYKSNFYGLPLGTYSGPDTKVKVKEYDETIIIYDNNGNKIVEYKVHSGRGKLIRNNNFKRDYSTGIDQLINELSRAFNCPQKTSEYLQELRKNNPRYIRDQLQFIRKLAGMYDMDI</sequence>
<organism evidence="2">
    <name type="scientific">marine sediment metagenome</name>
    <dbReference type="NCBI Taxonomy" id="412755"/>
    <lineage>
        <taxon>unclassified sequences</taxon>
        <taxon>metagenomes</taxon>
        <taxon>ecological metagenomes</taxon>
    </lineage>
</organism>
<dbReference type="InterPro" id="IPR001584">
    <property type="entry name" value="Integrase_cat-core"/>
</dbReference>
<comment type="caution">
    <text evidence="2">The sequence shown here is derived from an EMBL/GenBank/DDBJ whole genome shotgun (WGS) entry which is preliminary data.</text>
</comment>
<dbReference type="EMBL" id="BART01020514">
    <property type="protein sequence ID" value="GAH04430.1"/>
    <property type="molecule type" value="Genomic_DNA"/>
</dbReference>
<feature type="non-terminal residue" evidence="2">
    <location>
        <position position="292"/>
    </location>
</feature>
<dbReference type="AlphaFoldDB" id="X1D818"/>
<dbReference type="PANTHER" id="PTHR35004:SF6">
    <property type="entry name" value="TRANSPOSASE"/>
    <property type="match status" value="1"/>
</dbReference>
<dbReference type="PANTHER" id="PTHR35004">
    <property type="entry name" value="TRANSPOSASE RV3428C-RELATED"/>
    <property type="match status" value="1"/>
</dbReference>
<reference evidence="2" key="1">
    <citation type="journal article" date="2014" name="Front. Microbiol.">
        <title>High frequency of phylogenetically diverse reductive dehalogenase-homologous genes in deep subseafloor sedimentary metagenomes.</title>
        <authorList>
            <person name="Kawai M."/>
            <person name="Futagami T."/>
            <person name="Toyoda A."/>
            <person name="Takaki Y."/>
            <person name="Nishi S."/>
            <person name="Hori S."/>
            <person name="Arai W."/>
            <person name="Tsubouchi T."/>
            <person name="Morono Y."/>
            <person name="Uchiyama I."/>
            <person name="Ito T."/>
            <person name="Fujiyama A."/>
            <person name="Inagaki F."/>
            <person name="Takami H."/>
        </authorList>
    </citation>
    <scope>NUCLEOTIDE SEQUENCE</scope>
    <source>
        <strain evidence="2">Expedition CK06-06</strain>
    </source>
</reference>
<dbReference type="InterPro" id="IPR012337">
    <property type="entry name" value="RNaseH-like_sf"/>
</dbReference>
<evidence type="ECO:0000313" key="2">
    <source>
        <dbReference type="EMBL" id="GAH04430.1"/>
    </source>
</evidence>
<feature type="non-terminal residue" evidence="2">
    <location>
        <position position="1"/>
    </location>
</feature>
<dbReference type="Gene3D" id="3.30.420.10">
    <property type="entry name" value="Ribonuclease H-like superfamily/Ribonuclease H"/>
    <property type="match status" value="1"/>
</dbReference>
<dbReference type="SUPFAM" id="SSF53098">
    <property type="entry name" value="Ribonuclease H-like"/>
    <property type="match status" value="1"/>
</dbReference>
<name>X1D818_9ZZZZ</name>
<proteinExistence type="predicted"/>
<evidence type="ECO:0000259" key="1">
    <source>
        <dbReference type="PROSITE" id="PS50994"/>
    </source>
</evidence>